<name>A0A9Q3WAE7_9GAMM</name>
<keyword evidence="2" id="KW-1185">Reference proteome</keyword>
<protein>
    <submittedName>
        <fullName evidence="1">Uncharacterized protein</fullName>
    </submittedName>
</protein>
<dbReference type="RefSeq" id="WP_233926234.1">
    <property type="nucleotide sequence ID" value="NZ_JAJVKT010000050.1"/>
</dbReference>
<dbReference type="Proteomes" id="UP001107961">
    <property type="component" value="Unassembled WGS sequence"/>
</dbReference>
<dbReference type="EMBL" id="JAJVKT010000050">
    <property type="protein sequence ID" value="MCE7511287.1"/>
    <property type="molecule type" value="Genomic_DNA"/>
</dbReference>
<sequence>MQQTGYLAVKYCGLSLPLRVLCSGAGYYIGTGSDELGPVSRESEEYFPNRDAAKAALKTGNWTQKHTP</sequence>
<evidence type="ECO:0000313" key="2">
    <source>
        <dbReference type="Proteomes" id="UP001107961"/>
    </source>
</evidence>
<proteinExistence type="predicted"/>
<evidence type="ECO:0000313" key="1">
    <source>
        <dbReference type="EMBL" id="MCE7511287.1"/>
    </source>
</evidence>
<dbReference type="AlphaFoldDB" id="A0A9Q3WAE7"/>
<comment type="caution">
    <text evidence="1">The sequence shown here is derived from an EMBL/GenBank/DDBJ whole genome shotgun (WGS) entry which is preliminary data.</text>
</comment>
<reference evidence="1" key="1">
    <citation type="submission" date="2022-01" db="EMBL/GenBank/DDBJ databases">
        <authorList>
            <person name="Karlyshev A.V."/>
            <person name="Jaspars M."/>
        </authorList>
    </citation>
    <scope>NUCLEOTIDE SEQUENCE</scope>
    <source>
        <strain evidence="1">AGSA3-2</strain>
    </source>
</reference>
<gene>
    <name evidence="1" type="ORF">LZG35_21855</name>
</gene>
<accession>A0A9Q3WAE7</accession>
<organism evidence="1 2">
    <name type="scientific">Alloalcanivorax xenomutans</name>
    <dbReference type="NCBI Taxonomy" id="1094342"/>
    <lineage>
        <taxon>Bacteria</taxon>
        <taxon>Pseudomonadati</taxon>
        <taxon>Pseudomonadota</taxon>
        <taxon>Gammaproteobacteria</taxon>
        <taxon>Oceanospirillales</taxon>
        <taxon>Alcanivoracaceae</taxon>
        <taxon>Alloalcanivorax</taxon>
    </lineage>
</organism>